<feature type="region of interest" description="Disordered" evidence="4">
    <location>
        <begin position="271"/>
        <end position="291"/>
    </location>
</feature>
<keyword evidence="3" id="KW-0560">Oxidoreductase</keyword>
<sequence>MRLDVWTAAVAFSVLPQETLSEFAVAGRRQGSLDAGVFRVRPSCPSSSSYRGNSNGDVAATAMDRNIAKHHEAGPPRISSETTQSKHVAPAAAAAGAAATTGRAGEAEASRAAEATAAGAPMAEGATRFERGGAAVTESRGRGRGMPSVTLKLAMDRNGAVDDMSEGPKRFTSPASLDAVHRIRRDCEAVLVGVGTVVRDDPSLTVRRVPLNGGQTRQPTRVVLDRTLRLTGAQAGQNPRAILRDGHSSLVFYSAGCEDTEARAAELKADVKRSRTAVSDSPGETEPDTSHQKLAPVDFVGMPVQRPGAGVDLSGVLGALLERGIDHVLVEGGPSVARGFLSERLVDRAIIIRAPMEFVRPVPSDIATDTLRRAGLELVGCTKWGDDEAECWTRPGLGWPGGGVGSWP</sequence>
<dbReference type="Gene3D" id="3.40.430.10">
    <property type="entry name" value="Dihydrofolate Reductase, subunit A"/>
    <property type="match status" value="1"/>
</dbReference>
<evidence type="ECO:0000313" key="7">
    <source>
        <dbReference type="Proteomes" id="UP000002630"/>
    </source>
</evidence>
<dbReference type="EMBL" id="FN648214">
    <property type="protein sequence ID" value="CBJ25869.1"/>
    <property type="molecule type" value="Genomic_DNA"/>
</dbReference>
<name>D7FMH2_ECTSI</name>
<dbReference type="PANTHER" id="PTHR38011">
    <property type="entry name" value="DIHYDROFOLATE REDUCTASE FAMILY PROTEIN (AFU_ORTHOLOGUE AFUA_8G06820)"/>
    <property type="match status" value="1"/>
</dbReference>
<feature type="compositionally biased region" description="Low complexity" evidence="4">
    <location>
        <begin position="89"/>
        <end position="104"/>
    </location>
</feature>
<dbReference type="InterPro" id="IPR002734">
    <property type="entry name" value="RibDG_C"/>
</dbReference>
<dbReference type="AlphaFoldDB" id="D7FMH2"/>
<feature type="region of interest" description="Disordered" evidence="4">
    <location>
        <begin position="72"/>
        <end position="146"/>
    </location>
</feature>
<evidence type="ECO:0000256" key="3">
    <source>
        <dbReference type="ARBA" id="ARBA00023002"/>
    </source>
</evidence>
<keyword evidence="7" id="KW-1185">Reference proteome</keyword>
<dbReference type="GO" id="GO:0008703">
    <property type="term" value="F:5-amino-6-(5-phosphoribosylamino)uracil reductase activity"/>
    <property type="evidence" value="ECO:0007669"/>
    <property type="project" value="InterPro"/>
</dbReference>
<dbReference type="Pfam" id="PF01872">
    <property type="entry name" value="RibD_C"/>
    <property type="match status" value="1"/>
</dbReference>
<evidence type="ECO:0000256" key="4">
    <source>
        <dbReference type="SAM" id="MobiDB-lite"/>
    </source>
</evidence>
<dbReference type="EMBL" id="FN649749">
    <property type="protein sequence ID" value="CBJ25869.1"/>
    <property type="molecule type" value="Genomic_DNA"/>
</dbReference>
<dbReference type="OrthoDB" id="5432at2759"/>
<accession>D7FMH2</accession>
<evidence type="ECO:0000256" key="2">
    <source>
        <dbReference type="ARBA" id="ARBA00022857"/>
    </source>
</evidence>
<dbReference type="PANTHER" id="PTHR38011:SF7">
    <property type="entry name" value="2,5-DIAMINO-6-RIBOSYLAMINO-4(3H)-PYRIMIDINONE 5'-PHOSPHATE REDUCTASE"/>
    <property type="match status" value="1"/>
</dbReference>
<keyword evidence="2" id="KW-0521">NADP</keyword>
<comment type="pathway">
    <text evidence="1">Cofactor biosynthesis; riboflavin biosynthesis.</text>
</comment>
<feature type="domain" description="Bacterial bifunctional deaminase-reductase C-terminal" evidence="5">
    <location>
        <begin position="147"/>
        <end position="356"/>
    </location>
</feature>
<evidence type="ECO:0000259" key="5">
    <source>
        <dbReference type="Pfam" id="PF01872"/>
    </source>
</evidence>
<dbReference type="InParanoid" id="D7FMH2"/>
<proteinExistence type="predicted"/>
<evidence type="ECO:0000313" key="6">
    <source>
        <dbReference type="EMBL" id="CBJ25869.1"/>
    </source>
</evidence>
<dbReference type="InterPro" id="IPR024072">
    <property type="entry name" value="DHFR-like_dom_sf"/>
</dbReference>
<organism evidence="6 7">
    <name type="scientific">Ectocarpus siliculosus</name>
    <name type="common">Brown alga</name>
    <name type="synonym">Conferva siliculosa</name>
    <dbReference type="NCBI Taxonomy" id="2880"/>
    <lineage>
        <taxon>Eukaryota</taxon>
        <taxon>Sar</taxon>
        <taxon>Stramenopiles</taxon>
        <taxon>Ochrophyta</taxon>
        <taxon>PX clade</taxon>
        <taxon>Phaeophyceae</taxon>
        <taxon>Ectocarpales</taxon>
        <taxon>Ectocarpaceae</taxon>
        <taxon>Ectocarpus</taxon>
    </lineage>
</organism>
<dbReference type="SUPFAM" id="SSF53597">
    <property type="entry name" value="Dihydrofolate reductase-like"/>
    <property type="match status" value="1"/>
</dbReference>
<evidence type="ECO:0000256" key="1">
    <source>
        <dbReference type="ARBA" id="ARBA00005104"/>
    </source>
</evidence>
<dbReference type="InterPro" id="IPR050765">
    <property type="entry name" value="Riboflavin_Biosynth_HTPR"/>
</dbReference>
<reference evidence="6 7" key="1">
    <citation type="journal article" date="2010" name="Nature">
        <title>The Ectocarpus genome and the independent evolution of multicellularity in brown algae.</title>
        <authorList>
            <person name="Cock J.M."/>
            <person name="Sterck L."/>
            <person name="Rouze P."/>
            <person name="Scornet D."/>
            <person name="Allen A.E."/>
            <person name="Amoutzias G."/>
            <person name="Anthouard V."/>
            <person name="Artiguenave F."/>
            <person name="Aury J.M."/>
            <person name="Badger J.H."/>
            <person name="Beszteri B."/>
            <person name="Billiau K."/>
            <person name="Bonnet E."/>
            <person name="Bothwell J.H."/>
            <person name="Bowler C."/>
            <person name="Boyen C."/>
            <person name="Brownlee C."/>
            <person name="Carrano C.J."/>
            <person name="Charrier B."/>
            <person name="Cho G.Y."/>
            <person name="Coelho S.M."/>
            <person name="Collen J."/>
            <person name="Corre E."/>
            <person name="Da Silva C."/>
            <person name="Delage L."/>
            <person name="Delaroque N."/>
            <person name="Dittami S.M."/>
            <person name="Doulbeau S."/>
            <person name="Elias M."/>
            <person name="Farnham G."/>
            <person name="Gachon C.M."/>
            <person name="Gschloessl B."/>
            <person name="Heesch S."/>
            <person name="Jabbari K."/>
            <person name="Jubin C."/>
            <person name="Kawai H."/>
            <person name="Kimura K."/>
            <person name="Kloareg B."/>
            <person name="Kupper F.C."/>
            <person name="Lang D."/>
            <person name="Le Bail A."/>
            <person name="Leblanc C."/>
            <person name="Lerouge P."/>
            <person name="Lohr M."/>
            <person name="Lopez P.J."/>
            <person name="Martens C."/>
            <person name="Maumus F."/>
            <person name="Michel G."/>
            <person name="Miranda-Saavedra D."/>
            <person name="Morales J."/>
            <person name="Moreau H."/>
            <person name="Motomura T."/>
            <person name="Nagasato C."/>
            <person name="Napoli C.A."/>
            <person name="Nelson D.R."/>
            <person name="Nyvall-Collen P."/>
            <person name="Peters A.F."/>
            <person name="Pommier C."/>
            <person name="Potin P."/>
            <person name="Poulain J."/>
            <person name="Quesneville H."/>
            <person name="Read B."/>
            <person name="Rensing S.A."/>
            <person name="Ritter A."/>
            <person name="Rousvoal S."/>
            <person name="Samanta M."/>
            <person name="Samson G."/>
            <person name="Schroeder D.C."/>
            <person name="Segurens B."/>
            <person name="Strittmatter M."/>
            <person name="Tonon T."/>
            <person name="Tregear J.W."/>
            <person name="Valentin K."/>
            <person name="von Dassow P."/>
            <person name="Yamagishi T."/>
            <person name="Van de Peer Y."/>
            <person name="Wincker P."/>
        </authorList>
    </citation>
    <scope>NUCLEOTIDE SEQUENCE [LARGE SCALE GENOMIC DNA]</scope>
    <source>
        <strain evidence="7">Ec32 / CCAP1310/4</strain>
    </source>
</reference>
<dbReference type="GO" id="GO:0009231">
    <property type="term" value="P:riboflavin biosynthetic process"/>
    <property type="evidence" value="ECO:0007669"/>
    <property type="project" value="InterPro"/>
</dbReference>
<feature type="compositionally biased region" description="Low complexity" evidence="4">
    <location>
        <begin position="112"/>
        <end position="126"/>
    </location>
</feature>
<dbReference type="STRING" id="2880.D7FMH2"/>
<gene>
    <name evidence="6" type="ORF">Esi_0017_0009</name>
</gene>
<protein>
    <recommendedName>
        <fullName evidence="5">Bacterial bifunctional deaminase-reductase C-terminal domain-containing protein</fullName>
    </recommendedName>
</protein>
<dbReference type="eggNOG" id="ENOG502S6R1">
    <property type="taxonomic scope" value="Eukaryota"/>
</dbReference>
<dbReference type="Proteomes" id="UP000002630">
    <property type="component" value="Linkage Group LG24"/>
</dbReference>